<reference evidence="1 2" key="1">
    <citation type="submission" date="2021-05" db="EMBL/GenBank/DDBJ databases">
        <title>Culturable bacteria isolated from Daya Bay.</title>
        <authorList>
            <person name="Zheng W."/>
            <person name="Yu S."/>
            <person name="Huang Y."/>
        </authorList>
    </citation>
    <scope>NUCLEOTIDE SEQUENCE [LARGE SCALE GENOMIC DNA]</scope>
    <source>
        <strain evidence="1 2">DP4N28-5</strain>
    </source>
</reference>
<sequence length="166" mass="19320">MDYNFESVPVQYLHADRNLFVSPEYLLQLDEVDNPDVTPGRHWYVDCLVIRPRDNWVFLAEFTFSQSVQGLRKRLSSWAEHWKYIPPAVARDSSLPSVPVVRPWAFVPEANVEKMVQVAGSVGFDGRGTLPALKITPLEMTLPWRYRYWRRDGEGEKPKSIPENMR</sequence>
<evidence type="ECO:0000313" key="2">
    <source>
        <dbReference type="Proteomes" id="UP000756530"/>
    </source>
</evidence>
<comment type="caution">
    <text evidence="1">The sequence shown here is derived from an EMBL/GenBank/DDBJ whole genome shotgun (WGS) entry which is preliminary data.</text>
</comment>
<dbReference type="EMBL" id="JAHUZE010000001">
    <property type="protein sequence ID" value="MBV7378297.1"/>
    <property type="molecule type" value="Genomic_DNA"/>
</dbReference>
<dbReference type="Proteomes" id="UP000756530">
    <property type="component" value="Unassembled WGS sequence"/>
</dbReference>
<dbReference type="RefSeq" id="WP_218391202.1">
    <property type="nucleotide sequence ID" value="NZ_JAHUZE010000001.1"/>
</dbReference>
<protein>
    <submittedName>
        <fullName evidence="1">Uncharacterized protein</fullName>
    </submittedName>
</protein>
<organism evidence="1 2">
    <name type="scientific">Maritimibacter dapengensis</name>
    <dbReference type="NCBI Taxonomy" id="2836868"/>
    <lineage>
        <taxon>Bacteria</taxon>
        <taxon>Pseudomonadati</taxon>
        <taxon>Pseudomonadota</taxon>
        <taxon>Alphaproteobacteria</taxon>
        <taxon>Rhodobacterales</taxon>
        <taxon>Roseobacteraceae</taxon>
        <taxon>Maritimibacter</taxon>
    </lineage>
</organism>
<proteinExistence type="predicted"/>
<evidence type="ECO:0000313" key="1">
    <source>
        <dbReference type="EMBL" id="MBV7378297.1"/>
    </source>
</evidence>
<keyword evidence="2" id="KW-1185">Reference proteome</keyword>
<accession>A0ABS6SZC2</accession>
<gene>
    <name evidence="1" type="ORF">KJP28_05125</name>
</gene>
<name>A0ABS6SZC2_9RHOB</name>